<feature type="compositionally biased region" description="Low complexity" evidence="8">
    <location>
        <begin position="648"/>
        <end position="659"/>
    </location>
</feature>
<keyword evidence="5 10" id="KW-0269">Exonuclease</keyword>
<proteinExistence type="inferred from homology"/>
<keyword evidence="6" id="KW-0539">Nucleus</keyword>
<evidence type="ECO:0000256" key="7">
    <source>
        <dbReference type="SAM" id="Coils"/>
    </source>
</evidence>
<evidence type="ECO:0000256" key="6">
    <source>
        <dbReference type="ARBA" id="ARBA00023242"/>
    </source>
</evidence>
<dbReference type="SMART" id="SM00479">
    <property type="entry name" value="EXOIII"/>
    <property type="match status" value="1"/>
</dbReference>
<evidence type="ECO:0000256" key="4">
    <source>
        <dbReference type="ARBA" id="ARBA00022801"/>
    </source>
</evidence>
<evidence type="ECO:0000256" key="3">
    <source>
        <dbReference type="ARBA" id="ARBA00022722"/>
    </source>
</evidence>
<dbReference type="InterPro" id="IPR047021">
    <property type="entry name" value="REXO1/3/4-like"/>
</dbReference>
<comment type="similarity">
    <text evidence="2">Belongs to the REXO1/REXO3 family.</text>
</comment>
<dbReference type="CDD" id="cd06145">
    <property type="entry name" value="REX1_like"/>
    <property type="match status" value="1"/>
</dbReference>
<feature type="coiled-coil region" evidence="7">
    <location>
        <begin position="752"/>
        <end position="786"/>
    </location>
</feature>
<evidence type="ECO:0000256" key="8">
    <source>
        <dbReference type="SAM" id="MobiDB-lite"/>
    </source>
</evidence>
<dbReference type="PANTHER" id="PTHR12801:SF115">
    <property type="entry name" value="FI18136P1-RELATED"/>
    <property type="match status" value="1"/>
</dbReference>
<dbReference type="Proteomes" id="UP001362999">
    <property type="component" value="Unassembled WGS sequence"/>
</dbReference>
<feature type="compositionally biased region" description="Pro residues" evidence="8">
    <location>
        <begin position="806"/>
        <end position="816"/>
    </location>
</feature>
<feature type="compositionally biased region" description="Pro residues" evidence="8">
    <location>
        <begin position="1225"/>
        <end position="1239"/>
    </location>
</feature>
<feature type="compositionally biased region" description="Polar residues" evidence="8">
    <location>
        <begin position="1360"/>
        <end position="1381"/>
    </location>
</feature>
<feature type="compositionally biased region" description="Basic and acidic residues" evidence="8">
    <location>
        <begin position="854"/>
        <end position="864"/>
    </location>
</feature>
<feature type="region of interest" description="Disordered" evidence="8">
    <location>
        <begin position="938"/>
        <end position="960"/>
    </location>
</feature>
<accession>A0AAW0EE93</accession>
<dbReference type="FunFam" id="3.30.420.10:FF:000031">
    <property type="entry name" value="RNA exonuclease 1"/>
    <property type="match status" value="1"/>
</dbReference>
<evidence type="ECO:0000259" key="9">
    <source>
        <dbReference type="SMART" id="SM00479"/>
    </source>
</evidence>
<dbReference type="GO" id="GO:0005634">
    <property type="term" value="C:nucleus"/>
    <property type="evidence" value="ECO:0007669"/>
    <property type="project" value="UniProtKB-SubCell"/>
</dbReference>
<dbReference type="GO" id="GO:0004527">
    <property type="term" value="F:exonuclease activity"/>
    <property type="evidence" value="ECO:0007669"/>
    <property type="project" value="UniProtKB-KW"/>
</dbReference>
<feature type="compositionally biased region" description="Pro residues" evidence="8">
    <location>
        <begin position="1451"/>
        <end position="1468"/>
    </location>
</feature>
<feature type="domain" description="Exonuclease" evidence="9">
    <location>
        <begin position="335"/>
        <end position="506"/>
    </location>
</feature>
<protein>
    <submittedName>
        <fullName evidence="10">Exonuclease domain-containing protein</fullName>
    </submittedName>
</protein>
<feature type="compositionally biased region" description="Basic and acidic residues" evidence="8">
    <location>
        <begin position="1194"/>
        <end position="1203"/>
    </location>
</feature>
<evidence type="ECO:0000256" key="2">
    <source>
        <dbReference type="ARBA" id="ARBA00006357"/>
    </source>
</evidence>
<feature type="region of interest" description="Disordered" evidence="8">
    <location>
        <begin position="850"/>
        <end position="885"/>
    </location>
</feature>
<comment type="caution">
    <text evidence="10">The sequence shown here is derived from an EMBL/GenBank/DDBJ whole genome shotgun (WGS) entry which is preliminary data.</text>
</comment>
<feature type="compositionally biased region" description="Pro residues" evidence="8">
    <location>
        <begin position="691"/>
        <end position="706"/>
    </location>
</feature>
<feature type="compositionally biased region" description="Pro residues" evidence="8">
    <location>
        <begin position="1494"/>
        <end position="1512"/>
    </location>
</feature>
<dbReference type="InterPro" id="IPR034922">
    <property type="entry name" value="REX1-like_exo"/>
</dbReference>
<dbReference type="InterPro" id="IPR013520">
    <property type="entry name" value="Ribonucl_H"/>
</dbReference>
<feature type="compositionally biased region" description="Polar residues" evidence="8">
    <location>
        <begin position="1275"/>
        <end position="1287"/>
    </location>
</feature>
<dbReference type="InterPro" id="IPR012337">
    <property type="entry name" value="RNaseH-like_sf"/>
</dbReference>
<sequence length="1650" mass="179013">MFSSLQLFQRLPCPDSEKCTRPQCLFSHRTDLPRPPTLVVPIERPVQSEKSTIPAKRPVPSTSSSPSRSATQEPPRKQQKLASSRPAPVKQELTSGPPVLRVNGAQSMVPIPVRQTMLKTLYDHFVVLYDAILPANPTLASEHALRQEDEIYKKSSKQTYRVAVIHCAAALKRRPVPDVSSHSSVGTEEEVITRAEALKTRQSLRLTRAHIEHLLVSKEDLKLWGFLLDIPDGPGGNEPSLENKMAKCDRCGKAFLVKRKDEAGECIFHWGKPITRTASGQRERVFRCCYRPAPGDDEGCSHGPHVFYESKPEDLHSRHAFSYLKPHPSQSTVLDVAALDCEMIYTTGGMRVARVSGKATLFLLVVDGAGKEVFDEFVRMDEGVEIIDFNTRFSGITEADYAKAVLPLASIRDSLDALINADTVLIGHALDNDLNTLRIVHYNVVDTALIFKHNAGPPYRKALRDLAREHLGITIQSGGGSVGHSSVEDSIATLDLMSFSFGQQDLNMLRSAPGTNDFQHFKFNTIGKQPELLKRISFGDGAQYDYSPSPEPEARYQQYSPSPEPETLPPHTETVRTRPSLLQALTSNSGTQEPPTYSISAFNSRHPQQQQQLQPTEEAHFSADFSAMDDESMNLQYPETPVPEDRPPAMSSRSSFSSRPPAPLPPPFIPDYAALKELHTRLETARKVLAAPPPPKKPPTPPPDFPSPSLIAANNAVHHGEKTCITAKEALKTSQARVTISEQSVAAAQTVVDNLTRALAAAHTSLEAAQKTLVEARKAAEEAQAALLSSQAAAGAAEETKRLLEEPPPPRAPTPEPVNNNAELIQQMEKDLDAVQLWVEKQEAGHSMAAAAHTDMKKKEEKAARRTSSLSNGSSMPIHTRTNSGRAQLAVTEHTVPAVTSDSDMDLDEPRRLEEDAAQALVALAEQRVTTQERVRELPAKDLKQKGKAAKVKPVEASASEAALEREAVLRKQQEARREQVRIQKEQAHAAAALSILKERQDAAAKSNGASQHTPPADGEPSQPQRSGSAVARDPVLPPTQGKGKAKKSKPVSGGVKLGPDAALKLETTVAPDVLTSSDFSPALERAAALGLRVRSNAVKAPDSASASVSKTKKTRNQSLPPVTVDERDSPEPEDISVYRTGSDPGDIPIISVAPELPPNVSSDVQLMNLRFALQDEGIPWEAISRSRPLRKGIKMEEVEPDVRTVPSAPLQPKPAPASAQLPPSTKPAPAPAQRPPAAKPVVSTPAASDSTAASTSTAVPKPPPSKKQLPKFNKTPQAGTSGKPQASQPPPLGPSPSVYTKPRLNGSTIAAQAATPSTLSPAAPPVATRPKPQATSSKAALKAARALARAQAVEPRPSNADSRLSTPAQASIGSSSGNRSLNDRVSDPWRPRSPLRRRSQSPDRDGHARRGSNSYNVAAEPATYDRRRTPDWAGPPSPPSWGGAWGSPAPRSPSPRSRPPPRRPSPSPHRRGGMPKKQAFAASYEYSAYNRPPAVPSPPAYYSPQDSPPQGPRAMRTPVVHHQKRARDREDDYASPPHPQKRFREHSREGYMAYDRGVEELDRPSLENRLGAPASHTVHYIGRGESYRPADDYEWPQRSDDLLSRLSEPARGRGNPRGRGSLPRGGTRGRGNKSRGRGRGEVSLAARLH</sequence>
<feature type="region of interest" description="Disordered" evidence="8">
    <location>
        <begin position="35"/>
        <end position="102"/>
    </location>
</feature>
<reference evidence="10 11" key="1">
    <citation type="journal article" date="2024" name="J Genomics">
        <title>Draft genome sequencing and assembly of Favolaschia claudopus CIRM-BRFM 2984 isolated from oak limbs.</title>
        <authorList>
            <person name="Navarro D."/>
            <person name="Drula E."/>
            <person name="Chaduli D."/>
            <person name="Cazenave R."/>
            <person name="Ahrendt S."/>
            <person name="Wang J."/>
            <person name="Lipzen A."/>
            <person name="Daum C."/>
            <person name="Barry K."/>
            <person name="Grigoriev I.V."/>
            <person name="Favel A."/>
            <person name="Rosso M.N."/>
            <person name="Martin F."/>
        </authorList>
    </citation>
    <scope>NUCLEOTIDE SEQUENCE [LARGE SCALE GENOMIC DNA]</scope>
    <source>
        <strain evidence="10 11">CIRM-BRFM 2984</strain>
    </source>
</reference>
<feature type="region of interest" description="Disordered" evidence="8">
    <location>
        <begin position="1193"/>
        <end position="1550"/>
    </location>
</feature>
<feature type="compositionally biased region" description="Polar residues" evidence="8">
    <location>
        <begin position="866"/>
        <end position="885"/>
    </location>
</feature>
<feature type="compositionally biased region" description="Low complexity" evidence="8">
    <location>
        <begin position="1311"/>
        <end position="1353"/>
    </location>
</feature>
<comment type="subcellular location">
    <subcellularLocation>
        <location evidence="1">Nucleus</location>
    </subcellularLocation>
</comment>
<feature type="region of interest" description="Disordered" evidence="8">
    <location>
        <begin position="635"/>
        <end position="663"/>
    </location>
</feature>
<keyword evidence="11" id="KW-1185">Reference proteome</keyword>
<dbReference type="EMBL" id="JAWWNJ010000002">
    <property type="protein sequence ID" value="KAK7061804.1"/>
    <property type="molecule type" value="Genomic_DNA"/>
</dbReference>
<dbReference type="GO" id="GO:0010629">
    <property type="term" value="P:negative regulation of gene expression"/>
    <property type="evidence" value="ECO:0007669"/>
    <property type="project" value="UniProtKB-ARBA"/>
</dbReference>
<evidence type="ECO:0000313" key="10">
    <source>
        <dbReference type="EMBL" id="KAK7061804.1"/>
    </source>
</evidence>
<keyword evidence="3" id="KW-0540">Nuclease</keyword>
<evidence type="ECO:0000313" key="11">
    <source>
        <dbReference type="Proteomes" id="UP001362999"/>
    </source>
</evidence>
<dbReference type="Gene3D" id="3.30.420.10">
    <property type="entry name" value="Ribonuclease H-like superfamily/Ribonuclease H"/>
    <property type="match status" value="1"/>
</dbReference>
<dbReference type="GO" id="GO:0003676">
    <property type="term" value="F:nucleic acid binding"/>
    <property type="evidence" value="ECO:0007669"/>
    <property type="project" value="InterPro"/>
</dbReference>
<gene>
    <name evidence="10" type="ORF">R3P38DRAFT_2596556</name>
</gene>
<feature type="region of interest" description="Disordered" evidence="8">
    <location>
        <begin position="1000"/>
        <end position="1059"/>
    </location>
</feature>
<feature type="compositionally biased region" description="Low complexity" evidence="8">
    <location>
        <begin position="1240"/>
        <end position="1260"/>
    </location>
</feature>
<dbReference type="SUPFAM" id="SSF53098">
    <property type="entry name" value="Ribonuclease H-like"/>
    <property type="match status" value="1"/>
</dbReference>
<feature type="compositionally biased region" description="Low complexity" evidence="8">
    <location>
        <begin position="58"/>
        <end position="69"/>
    </location>
</feature>
<feature type="region of interest" description="Disordered" evidence="8">
    <location>
        <begin position="543"/>
        <end position="618"/>
    </location>
</feature>
<dbReference type="PANTHER" id="PTHR12801">
    <property type="entry name" value="RNA EXONUCLEASE REXO1 / RECO3 FAMILY MEMBER-RELATED"/>
    <property type="match status" value="1"/>
</dbReference>
<feature type="compositionally biased region" description="Basic and acidic residues" evidence="8">
    <location>
        <begin position="1586"/>
        <end position="1612"/>
    </location>
</feature>
<keyword evidence="7" id="KW-0175">Coiled coil</keyword>
<feature type="compositionally biased region" description="Basic and acidic residues" evidence="8">
    <location>
        <begin position="1382"/>
        <end position="1391"/>
    </location>
</feature>
<feature type="region of interest" description="Disordered" evidence="8">
    <location>
        <begin position="1098"/>
        <end position="1155"/>
    </location>
</feature>
<evidence type="ECO:0000256" key="1">
    <source>
        <dbReference type="ARBA" id="ARBA00004123"/>
    </source>
</evidence>
<organism evidence="10 11">
    <name type="scientific">Favolaschia claudopus</name>
    <dbReference type="NCBI Taxonomy" id="2862362"/>
    <lineage>
        <taxon>Eukaryota</taxon>
        <taxon>Fungi</taxon>
        <taxon>Dikarya</taxon>
        <taxon>Basidiomycota</taxon>
        <taxon>Agaricomycotina</taxon>
        <taxon>Agaricomycetes</taxon>
        <taxon>Agaricomycetidae</taxon>
        <taxon>Agaricales</taxon>
        <taxon>Marasmiineae</taxon>
        <taxon>Mycenaceae</taxon>
        <taxon>Favolaschia</taxon>
    </lineage>
</organism>
<name>A0AAW0EE93_9AGAR</name>
<evidence type="ECO:0000256" key="5">
    <source>
        <dbReference type="ARBA" id="ARBA00022839"/>
    </source>
</evidence>
<feature type="compositionally biased region" description="Low complexity" evidence="8">
    <location>
        <begin position="1441"/>
        <end position="1450"/>
    </location>
</feature>
<feature type="region of interest" description="Disordered" evidence="8">
    <location>
        <begin position="790"/>
        <end position="816"/>
    </location>
</feature>
<dbReference type="InterPro" id="IPR036397">
    <property type="entry name" value="RNaseH_sf"/>
</dbReference>
<feature type="compositionally biased region" description="Polar residues" evidence="8">
    <location>
        <begin position="583"/>
        <end position="607"/>
    </location>
</feature>
<keyword evidence="4" id="KW-0378">Hydrolase</keyword>
<feature type="region of interest" description="Disordered" evidence="8">
    <location>
        <begin position="1565"/>
        <end position="1650"/>
    </location>
</feature>
<feature type="region of interest" description="Disordered" evidence="8">
    <location>
        <begin position="689"/>
        <end position="709"/>
    </location>
</feature>